<evidence type="ECO:0000256" key="4">
    <source>
        <dbReference type="SAM" id="SignalP"/>
    </source>
</evidence>
<dbReference type="PROSITE" id="PS51318">
    <property type="entry name" value="TAT"/>
    <property type="match status" value="1"/>
</dbReference>
<dbReference type="SUPFAM" id="SSF52833">
    <property type="entry name" value="Thioredoxin-like"/>
    <property type="match status" value="1"/>
</dbReference>
<feature type="signal peptide" evidence="4">
    <location>
        <begin position="1"/>
        <end position="19"/>
    </location>
</feature>
<keyword evidence="4" id="KW-0732">Signal</keyword>
<sequence length="171" mass="18163">MQRRHWMMLAGATAGLAGAAAWRLRPDAGGAAASAPLWATRLPQVGGGELAFSELKGQALLVNFWATWCPPCVKEMPLLDRFAREQAGRVTVVGIAVDRAEAVRAFLAATPVGFRIGVAGFAGSGLARELGNPQGGLPFSVLFDRQGQIVDRKLGETLPAELQDWARRVAS</sequence>
<keyword evidence="3" id="KW-0676">Redox-active center</keyword>
<feature type="domain" description="Thioredoxin" evidence="5">
    <location>
        <begin position="31"/>
        <end position="171"/>
    </location>
</feature>
<dbReference type="InterPro" id="IPR006311">
    <property type="entry name" value="TAT_signal"/>
</dbReference>
<evidence type="ECO:0000256" key="3">
    <source>
        <dbReference type="ARBA" id="ARBA00023284"/>
    </source>
</evidence>
<dbReference type="InterPro" id="IPR036249">
    <property type="entry name" value="Thioredoxin-like_sf"/>
</dbReference>
<dbReference type="InterPro" id="IPR050553">
    <property type="entry name" value="Thioredoxin_ResA/DsbE_sf"/>
</dbReference>
<dbReference type="PROSITE" id="PS00194">
    <property type="entry name" value="THIOREDOXIN_1"/>
    <property type="match status" value="1"/>
</dbReference>
<organism evidence="6 7">
    <name type="scientific">Sphaerotilus microaerophilus</name>
    <dbReference type="NCBI Taxonomy" id="2914710"/>
    <lineage>
        <taxon>Bacteria</taxon>
        <taxon>Pseudomonadati</taxon>
        <taxon>Pseudomonadota</taxon>
        <taxon>Betaproteobacteria</taxon>
        <taxon>Burkholderiales</taxon>
        <taxon>Sphaerotilaceae</taxon>
        <taxon>Sphaerotilus</taxon>
    </lineage>
</organism>
<evidence type="ECO:0000313" key="7">
    <source>
        <dbReference type="Proteomes" id="UP001057498"/>
    </source>
</evidence>
<comment type="subcellular location">
    <subcellularLocation>
        <location evidence="1">Cell envelope</location>
    </subcellularLocation>
</comment>
<dbReference type="PANTHER" id="PTHR42852">
    <property type="entry name" value="THIOL:DISULFIDE INTERCHANGE PROTEIN DSBE"/>
    <property type="match status" value="1"/>
</dbReference>
<evidence type="ECO:0000256" key="2">
    <source>
        <dbReference type="ARBA" id="ARBA00022748"/>
    </source>
</evidence>
<dbReference type="CDD" id="cd02966">
    <property type="entry name" value="TlpA_like_family"/>
    <property type="match status" value="1"/>
</dbReference>
<dbReference type="Pfam" id="PF08534">
    <property type="entry name" value="Redoxin"/>
    <property type="match status" value="1"/>
</dbReference>
<dbReference type="PANTHER" id="PTHR42852:SF18">
    <property type="entry name" value="CHROMOSOME UNDETERMINED SCAFFOLD_47, WHOLE GENOME SHOTGUN SEQUENCE"/>
    <property type="match status" value="1"/>
</dbReference>
<protein>
    <submittedName>
        <fullName evidence="6">Thioredoxin</fullName>
    </submittedName>
</protein>
<dbReference type="EMBL" id="AP025730">
    <property type="protein sequence ID" value="BDI08232.1"/>
    <property type="molecule type" value="Genomic_DNA"/>
</dbReference>
<keyword evidence="7" id="KW-1185">Reference proteome</keyword>
<dbReference type="RefSeq" id="WP_251971351.1">
    <property type="nucleotide sequence ID" value="NZ_AP025730.1"/>
</dbReference>
<accession>A0ABN6PX81</accession>
<reference evidence="6" key="1">
    <citation type="submission" date="2022-04" db="EMBL/GenBank/DDBJ databases">
        <title>Whole genome sequence of Sphaerotilus sp. FB-5.</title>
        <authorList>
            <person name="Takeda M."/>
            <person name="Narihara S."/>
            <person name="Akimoto M."/>
            <person name="Akimoto R."/>
            <person name="Nishiyashiki S."/>
            <person name="Murakami T."/>
        </authorList>
    </citation>
    <scope>NUCLEOTIDE SEQUENCE</scope>
    <source>
        <strain evidence="6">FB-5</strain>
    </source>
</reference>
<dbReference type="Proteomes" id="UP001057498">
    <property type="component" value="Chromosome"/>
</dbReference>
<proteinExistence type="predicted"/>
<feature type="chain" id="PRO_5046179305" evidence="4">
    <location>
        <begin position="20"/>
        <end position="171"/>
    </location>
</feature>
<dbReference type="InterPro" id="IPR013766">
    <property type="entry name" value="Thioredoxin_domain"/>
</dbReference>
<evidence type="ECO:0000256" key="1">
    <source>
        <dbReference type="ARBA" id="ARBA00004196"/>
    </source>
</evidence>
<evidence type="ECO:0000313" key="6">
    <source>
        <dbReference type="EMBL" id="BDI08232.1"/>
    </source>
</evidence>
<name>A0ABN6PX81_9BURK</name>
<keyword evidence="2" id="KW-0201">Cytochrome c-type biogenesis</keyword>
<dbReference type="PROSITE" id="PS51352">
    <property type="entry name" value="THIOREDOXIN_2"/>
    <property type="match status" value="1"/>
</dbReference>
<evidence type="ECO:0000259" key="5">
    <source>
        <dbReference type="PROSITE" id="PS51352"/>
    </source>
</evidence>
<dbReference type="InterPro" id="IPR017937">
    <property type="entry name" value="Thioredoxin_CS"/>
</dbReference>
<gene>
    <name evidence="6" type="ORF">CATMQ487_52020</name>
</gene>
<dbReference type="InterPro" id="IPR013740">
    <property type="entry name" value="Redoxin"/>
</dbReference>
<dbReference type="Gene3D" id="3.40.30.10">
    <property type="entry name" value="Glutaredoxin"/>
    <property type="match status" value="1"/>
</dbReference>